<evidence type="ECO:0000256" key="1">
    <source>
        <dbReference type="ARBA" id="ARBA00023224"/>
    </source>
</evidence>
<protein>
    <submittedName>
        <fullName evidence="5">Methyl-accepting chemotaxis protein</fullName>
    </submittedName>
</protein>
<proteinExistence type="predicted"/>
<dbReference type="Pfam" id="PF00015">
    <property type="entry name" value="MCPsignal"/>
    <property type="match status" value="1"/>
</dbReference>
<feature type="transmembrane region" description="Helical" evidence="3">
    <location>
        <begin position="73"/>
        <end position="90"/>
    </location>
</feature>
<evidence type="ECO:0000256" key="2">
    <source>
        <dbReference type="PROSITE-ProRule" id="PRU00284"/>
    </source>
</evidence>
<gene>
    <name evidence="5" type="ORF">OWO01_11235</name>
</gene>
<feature type="transmembrane region" description="Helical" evidence="3">
    <location>
        <begin position="120"/>
        <end position="144"/>
    </location>
</feature>
<dbReference type="Proteomes" id="UP001084197">
    <property type="component" value="Unassembled WGS sequence"/>
</dbReference>
<sequence>MNKNKLMLVLTTTVVLISLLVQALHHFEIIIPMHGHIHFPDYYNFVSVIIASVPILLLAGTIFCFLRKKDHRLIPLLVTLTLTFASISTISGGAGMVEYHFALFMAVAILAYYEKIQLILLMTGIFVLQHVLGFIIPAFTVFVFGVHEYTFTMILIHAIFLGITAGATIWQIHAKQKHVALLQAENEKSTSTINEMIGQLKNTSGKVLDTVHHLNDSSQESQVMSSEITATIQQMATGANNQRNMANDSEALLEEMAKGVEQIATSASFVVEASSQTTEEANRGKSTVQKTIHQIDTISHAFEELSNVVTNLEKRSFEITEIISVISEISAQTNLLALNAAIEAARAGESGKGFAVVADEVRKLAEQSEQSVEKVGNLVREIQADTDSATKSMQSGSIEVKEGIALVNQTGDLFERIIVATEDVYKQIHETAAISEQLSAGSDQVLTSVKEMTNVAQQTATSSDHAAKVSEKQVKSVDNINVIANSLNNLVDELNALTLGLSRKP</sequence>
<organism evidence="5 6">
    <name type="scientific">Natronobacillus azotifigens</name>
    <dbReference type="NCBI Taxonomy" id="472978"/>
    <lineage>
        <taxon>Bacteria</taxon>
        <taxon>Bacillati</taxon>
        <taxon>Bacillota</taxon>
        <taxon>Bacilli</taxon>
        <taxon>Bacillales</taxon>
        <taxon>Bacillaceae</taxon>
        <taxon>Natronobacillus</taxon>
    </lineage>
</organism>
<comment type="caution">
    <text evidence="5">The sequence shown here is derived from an EMBL/GenBank/DDBJ whole genome shotgun (WGS) entry which is preliminary data.</text>
</comment>
<dbReference type="CDD" id="cd11386">
    <property type="entry name" value="MCP_signal"/>
    <property type="match status" value="1"/>
</dbReference>
<accession>A0A9J6REM5</accession>
<dbReference type="EMBL" id="JAPRAT010000022">
    <property type="protein sequence ID" value="MCZ0703795.1"/>
    <property type="molecule type" value="Genomic_DNA"/>
</dbReference>
<feature type="domain" description="Methyl-accepting transducer" evidence="4">
    <location>
        <begin position="217"/>
        <end position="453"/>
    </location>
</feature>
<evidence type="ECO:0000313" key="5">
    <source>
        <dbReference type="EMBL" id="MCZ0703795.1"/>
    </source>
</evidence>
<dbReference type="SUPFAM" id="SSF58104">
    <property type="entry name" value="Methyl-accepting chemotaxis protein (MCP) signaling domain"/>
    <property type="match status" value="1"/>
</dbReference>
<dbReference type="Gene3D" id="1.10.287.950">
    <property type="entry name" value="Methyl-accepting chemotaxis protein"/>
    <property type="match status" value="1"/>
</dbReference>
<keyword evidence="3" id="KW-1133">Transmembrane helix</keyword>
<dbReference type="PANTHER" id="PTHR32089:SF112">
    <property type="entry name" value="LYSOZYME-LIKE PROTEIN-RELATED"/>
    <property type="match status" value="1"/>
</dbReference>
<dbReference type="InterPro" id="IPR004089">
    <property type="entry name" value="MCPsignal_dom"/>
</dbReference>
<dbReference type="PROSITE" id="PS50111">
    <property type="entry name" value="CHEMOTAXIS_TRANSDUC_2"/>
    <property type="match status" value="1"/>
</dbReference>
<dbReference type="GO" id="GO:0007165">
    <property type="term" value="P:signal transduction"/>
    <property type="evidence" value="ECO:0007669"/>
    <property type="project" value="UniProtKB-KW"/>
</dbReference>
<dbReference type="GO" id="GO:0016020">
    <property type="term" value="C:membrane"/>
    <property type="evidence" value="ECO:0007669"/>
    <property type="project" value="InterPro"/>
</dbReference>
<reference evidence="5" key="1">
    <citation type="submission" date="2022-11" db="EMBL/GenBank/DDBJ databases">
        <title>WGS of Natronobacillus azotifigens 24KS-1, an anaerobic diazotrophic haloalkaliphile from soda-rich habitats.</title>
        <authorList>
            <person name="Sorokin D.Y."/>
            <person name="Merkel A.Y."/>
        </authorList>
    </citation>
    <scope>NUCLEOTIDE SEQUENCE</scope>
    <source>
        <strain evidence="5">24KS-1</strain>
    </source>
</reference>
<dbReference type="RefSeq" id="WP_268780560.1">
    <property type="nucleotide sequence ID" value="NZ_JAPRAT010000022.1"/>
</dbReference>
<feature type="transmembrane region" description="Helical" evidence="3">
    <location>
        <begin position="42"/>
        <end position="66"/>
    </location>
</feature>
<keyword evidence="6" id="KW-1185">Reference proteome</keyword>
<name>A0A9J6REM5_9BACI</name>
<keyword evidence="3" id="KW-0812">Transmembrane</keyword>
<evidence type="ECO:0000259" key="4">
    <source>
        <dbReference type="PROSITE" id="PS50111"/>
    </source>
</evidence>
<dbReference type="PANTHER" id="PTHR32089">
    <property type="entry name" value="METHYL-ACCEPTING CHEMOTAXIS PROTEIN MCPB"/>
    <property type="match status" value="1"/>
</dbReference>
<evidence type="ECO:0000313" key="6">
    <source>
        <dbReference type="Proteomes" id="UP001084197"/>
    </source>
</evidence>
<feature type="transmembrane region" description="Helical" evidence="3">
    <location>
        <begin position="150"/>
        <end position="170"/>
    </location>
</feature>
<dbReference type="SMART" id="SM00283">
    <property type="entry name" value="MA"/>
    <property type="match status" value="1"/>
</dbReference>
<dbReference type="AlphaFoldDB" id="A0A9J6REM5"/>
<evidence type="ECO:0000256" key="3">
    <source>
        <dbReference type="SAM" id="Phobius"/>
    </source>
</evidence>
<keyword evidence="3" id="KW-0472">Membrane</keyword>
<keyword evidence="1 2" id="KW-0807">Transducer</keyword>